<reference evidence="3" key="2">
    <citation type="submission" date="2020-09" db="EMBL/GenBank/DDBJ databases">
        <authorList>
            <person name="Sun Q."/>
            <person name="Ohkuma M."/>
        </authorList>
    </citation>
    <scope>NUCLEOTIDE SEQUENCE</scope>
    <source>
        <strain evidence="3">JCM 3276</strain>
    </source>
</reference>
<feature type="domain" description="Protein-glutamine gamma-glutamyltransferase-like C-terminal" evidence="2">
    <location>
        <begin position="164"/>
        <end position="228"/>
    </location>
</feature>
<dbReference type="Pfam" id="PF13559">
    <property type="entry name" value="DUF4129"/>
    <property type="match status" value="1"/>
</dbReference>
<keyword evidence="1" id="KW-0812">Transmembrane</keyword>
<evidence type="ECO:0000313" key="4">
    <source>
        <dbReference type="Proteomes" id="UP000660680"/>
    </source>
</evidence>
<proteinExistence type="predicted"/>
<keyword evidence="4" id="KW-1185">Reference proteome</keyword>
<dbReference type="AlphaFoldDB" id="A0A918G1J6"/>
<accession>A0A918G1J6</accession>
<gene>
    <name evidence="3" type="ORF">GCM10010171_02710</name>
</gene>
<sequence length="236" mass="23958">MLRAMSGPASREGRTTAWTPHARVALAVAALFAVALVAARGGSAIPVEPGAVRVVEPPERPVPTESGPAGEVDSAIDLIGGVGVGLLLAVIGVLVLIGAVGVLASFGMRGSRRRRRASTPVRAAQSTVDEQAQALRTAVRAGMADVAARTGGPPGDAVIAAWLVLEDAAAACGTRRGPAETPSEFTARVLAGHSVDPAALADLRSRYHRARFAGEATAEDATAARVALARVEETLA</sequence>
<evidence type="ECO:0000256" key="1">
    <source>
        <dbReference type="SAM" id="Phobius"/>
    </source>
</evidence>
<keyword evidence="1" id="KW-0472">Membrane</keyword>
<keyword evidence="1" id="KW-1133">Transmembrane helix</keyword>
<feature type="transmembrane region" description="Helical" evidence="1">
    <location>
        <begin position="78"/>
        <end position="106"/>
    </location>
</feature>
<comment type="caution">
    <text evidence="3">The sequence shown here is derived from an EMBL/GenBank/DDBJ whole genome shotgun (WGS) entry which is preliminary data.</text>
</comment>
<evidence type="ECO:0000259" key="2">
    <source>
        <dbReference type="Pfam" id="PF13559"/>
    </source>
</evidence>
<evidence type="ECO:0000313" key="3">
    <source>
        <dbReference type="EMBL" id="GGS14292.1"/>
    </source>
</evidence>
<name>A0A918G1J6_9PSEU</name>
<dbReference type="Proteomes" id="UP000660680">
    <property type="component" value="Unassembled WGS sequence"/>
</dbReference>
<organism evidence="3 4">
    <name type="scientific">Actinokineospora fastidiosa</name>
    <dbReference type="NCBI Taxonomy" id="1816"/>
    <lineage>
        <taxon>Bacteria</taxon>
        <taxon>Bacillati</taxon>
        <taxon>Actinomycetota</taxon>
        <taxon>Actinomycetes</taxon>
        <taxon>Pseudonocardiales</taxon>
        <taxon>Pseudonocardiaceae</taxon>
        <taxon>Actinokineospora</taxon>
    </lineage>
</organism>
<reference evidence="3" key="1">
    <citation type="journal article" date="2014" name="Int. J. Syst. Evol. Microbiol.">
        <title>Complete genome sequence of Corynebacterium casei LMG S-19264T (=DSM 44701T), isolated from a smear-ripened cheese.</title>
        <authorList>
            <consortium name="US DOE Joint Genome Institute (JGI-PGF)"/>
            <person name="Walter F."/>
            <person name="Albersmeier A."/>
            <person name="Kalinowski J."/>
            <person name="Ruckert C."/>
        </authorList>
    </citation>
    <scope>NUCLEOTIDE SEQUENCE</scope>
    <source>
        <strain evidence="3">JCM 3276</strain>
    </source>
</reference>
<protein>
    <recommendedName>
        <fullName evidence="2">Protein-glutamine gamma-glutamyltransferase-like C-terminal domain-containing protein</fullName>
    </recommendedName>
</protein>
<dbReference type="InterPro" id="IPR025403">
    <property type="entry name" value="TgpA-like_C"/>
</dbReference>
<dbReference type="EMBL" id="BMRB01000001">
    <property type="protein sequence ID" value="GGS14292.1"/>
    <property type="molecule type" value="Genomic_DNA"/>
</dbReference>